<dbReference type="Gene3D" id="3.90.640.10">
    <property type="entry name" value="Actin, Chain A, domain 4"/>
    <property type="match status" value="2"/>
</dbReference>
<name>A0A1L9S837_9EURO</name>
<keyword evidence="5" id="KW-0010">Activator</keyword>
<evidence type="ECO:0000256" key="7">
    <source>
        <dbReference type="ARBA" id="ARBA00023204"/>
    </source>
</evidence>
<comment type="similarity">
    <text evidence="9">Belongs to the actin family. ARP4 subfamily.</text>
</comment>
<dbReference type="CDD" id="cd13395">
    <property type="entry name" value="ASKHA_NBD_Arp4_ACTL6-like"/>
    <property type="match status" value="1"/>
</dbReference>
<dbReference type="Gene3D" id="3.30.420.40">
    <property type="match status" value="4"/>
</dbReference>
<evidence type="ECO:0000256" key="2">
    <source>
        <dbReference type="ARBA" id="ARBA00022763"/>
    </source>
</evidence>
<dbReference type="InterPro" id="IPR043129">
    <property type="entry name" value="ATPase_NBD"/>
</dbReference>
<dbReference type="InterPro" id="IPR004000">
    <property type="entry name" value="Actin"/>
</dbReference>
<dbReference type="GO" id="GO:0006281">
    <property type="term" value="P:DNA repair"/>
    <property type="evidence" value="ECO:0007669"/>
    <property type="project" value="UniProtKB-KW"/>
</dbReference>
<accession>A0A1L9S837</accession>
<evidence type="ECO:0000256" key="5">
    <source>
        <dbReference type="ARBA" id="ARBA00023159"/>
    </source>
</evidence>
<dbReference type="SUPFAM" id="SSF53067">
    <property type="entry name" value="Actin-like ATPase domain"/>
    <property type="match status" value="2"/>
</dbReference>
<dbReference type="FunFam" id="3.90.640.10:FF:000063">
    <property type="entry name" value="Chromatin remodeling and histone acetyltransferase complexes subunit putative"/>
    <property type="match status" value="1"/>
</dbReference>
<dbReference type="GO" id="GO:0005634">
    <property type="term" value="C:nucleus"/>
    <property type="evidence" value="ECO:0007669"/>
    <property type="project" value="UniProtKB-SubCell"/>
</dbReference>
<keyword evidence="6" id="KW-0804">Transcription</keyword>
<dbReference type="GeneID" id="34607851"/>
<dbReference type="EMBL" id="KV878353">
    <property type="protein sequence ID" value="OJJ43312.1"/>
    <property type="molecule type" value="Genomic_DNA"/>
</dbReference>
<dbReference type="AlphaFoldDB" id="A0A1L9S837"/>
<dbReference type="FunFam" id="3.30.420.40:FF:000058">
    <property type="entry name" value="Putative actin-related protein 5"/>
    <property type="match status" value="1"/>
</dbReference>
<evidence type="ECO:0000256" key="12">
    <source>
        <dbReference type="ARBA" id="ARBA00042445"/>
    </source>
</evidence>
<sequence>MNPSIPPSTAEYGGDEVSAIVLDPGFSTVRAGFAGEDTPKSLIPSYYGKYTYEGEEKIIFGDDIYVTPRPGLSIHNPMGRDGIVEDWDMAEKVWEYSFTSRLTGSKPGNPLQNGLNDALPDGELPTEMEGIEAEEKPLADSPLLMTESGWNPSKAREKTIEIAMENWGSPAFYLGRNGVLAAFASGKASALVIDVGASNISVTPVHDGMILKRGVQHSPLGGDYISSQIRALFKANSPQPITITPHYLISSKTSVDAGQPPQAVYKTFAPEKAPHESYRALLEERTLSEFKECVVQVWPGPNRLTATGPNGIPNEEIARSSPGRPFEFPDGYNQVFGVERYRVVESLFDAKAHIPDSESPFPAPTPAQTLPELIKSALNGVDVDIRPHLLANVVVTGASSLLYGFTDRLNQELLQNFPSPRVRISAPGNTTERRFGSWVGASILASLGSFHQMWISKKEYEEHGPSIVDKRCK</sequence>
<keyword evidence="3" id="KW-0156">Chromatin regulator</keyword>
<organism evidence="15 16">
    <name type="scientific">Penicilliopsis zonata CBS 506.65</name>
    <dbReference type="NCBI Taxonomy" id="1073090"/>
    <lineage>
        <taxon>Eukaryota</taxon>
        <taxon>Fungi</taxon>
        <taxon>Dikarya</taxon>
        <taxon>Ascomycota</taxon>
        <taxon>Pezizomycotina</taxon>
        <taxon>Eurotiomycetes</taxon>
        <taxon>Eurotiomycetidae</taxon>
        <taxon>Eurotiales</taxon>
        <taxon>Aspergillaceae</taxon>
        <taxon>Penicilliopsis</taxon>
    </lineage>
</organism>
<evidence type="ECO:0000313" key="15">
    <source>
        <dbReference type="EMBL" id="OJJ43312.1"/>
    </source>
</evidence>
<reference evidence="16" key="1">
    <citation type="journal article" date="2017" name="Genome Biol.">
        <title>Comparative genomics reveals high biological diversity and specific adaptations in the industrially and medically important fungal genus Aspergillus.</title>
        <authorList>
            <person name="de Vries R.P."/>
            <person name="Riley R."/>
            <person name="Wiebenga A."/>
            <person name="Aguilar-Osorio G."/>
            <person name="Amillis S."/>
            <person name="Uchima C.A."/>
            <person name="Anderluh G."/>
            <person name="Asadollahi M."/>
            <person name="Askin M."/>
            <person name="Barry K."/>
            <person name="Battaglia E."/>
            <person name="Bayram O."/>
            <person name="Benocci T."/>
            <person name="Braus-Stromeyer S.A."/>
            <person name="Caldana C."/>
            <person name="Canovas D."/>
            <person name="Cerqueira G.C."/>
            <person name="Chen F."/>
            <person name="Chen W."/>
            <person name="Choi C."/>
            <person name="Clum A."/>
            <person name="Dos Santos R.A."/>
            <person name="Damasio A.R."/>
            <person name="Diallinas G."/>
            <person name="Emri T."/>
            <person name="Fekete E."/>
            <person name="Flipphi M."/>
            <person name="Freyberg S."/>
            <person name="Gallo A."/>
            <person name="Gournas C."/>
            <person name="Habgood R."/>
            <person name="Hainaut M."/>
            <person name="Harispe M.L."/>
            <person name="Henrissat B."/>
            <person name="Hilden K.S."/>
            <person name="Hope R."/>
            <person name="Hossain A."/>
            <person name="Karabika E."/>
            <person name="Karaffa L."/>
            <person name="Karanyi Z."/>
            <person name="Krasevec N."/>
            <person name="Kuo A."/>
            <person name="Kusch H."/>
            <person name="LaButti K."/>
            <person name="Lagendijk E.L."/>
            <person name="Lapidus A."/>
            <person name="Levasseur A."/>
            <person name="Lindquist E."/>
            <person name="Lipzen A."/>
            <person name="Logrieco A.F."/>
            <person name="MacCabe A."/>
            <person name="Maekelae M.R."/>
            <person name="Malavazi I."/>
            <person name="Melin P."/>
            <person name="Meyer V."/>
            <person name="Mielnichuk N."/>
            <person name="Miskei M."/>
            <person name="Molnar A.P."/>
            <person name="Mule G."/>
            <person name="Ngan C.Y."/>
            <person name="Orejas M."/>
            <person name="Orosz E."/>
            <person name="Ouedraogo J.P."/>
            <person name="Overkamp K.M."/>
            <person name="Park H.-S."/>
            <person name="Perrone G."/>
            <person name="Piumi F."/>
            <person name="Punt P.J."/>
            <person name="Ram A.F."/>
            <person name="Ramon A."/>
            <person name="Rauscher S."/>
            <person name="Record E."/>
            <person name="Riano-Pachon D.M."/>
            <person name="Robert V."/>
            <person name="Roehrig J."/>
            <person name="Ruller R."/>
            <person name="Salamov A."/>
            <person name="Salih N.S."/>
            <person name="Samson R.A."/>
            <person name="Sandor E."/>
            <person name="Sanguinetti M."/>
            <person name="Schuetze T."/>
            <person name="Sepcic K."/>
            <person name="Shelest E."/>
            <person name="Sherlock G."/>
            <person name="Sophianopoulou V."/>
            <person name="Squina F.M."/>
            <person name="Sun H."/>
            <person name="Susca A."/>
            <person name="Todd R.B."/>
            <person name="Tsang A."/>
            <person name="Unkles S.E."/>
            <person name="van de Wiele N."/>
            <person name="van Rossen-Uffink D."/>
            <person name="Oliveira J.V."/>
            <person name="Vesth T.C."/>
            <person name="Visser J."/>
            <person name="Yu J.-H."/>
            <person name="Zhou M."/>
            <person name="Andersen M.R."/>
            <person name="Archer D.B."/>
            <person name="Baker S.E."/>
            <person name="Benoit I."/>
            <person name="Brakhage A.A."/>
            <person name="Braus G.H."/>
            <person name="Fischer R."/>
            <person name="Frisvad J.C."/>
            <person name="Goldman G.H."/>
            <person name="Houbraken J."/>
            <person name="Oakley B."/>
            <person name="Pocsi I."/>
            <person name="Scazzocchio C."/>
            <person name="Seiboth B."/>
            <person name="vanKuyk P.A."/>
            <person name="Wortman J."/>
            <person name="Dyer P.S."/>
            <person name="Grigoriev I.V."/>
        </authorList>
    </citation>
    <scope>NUCLEOTIDE SEQUENCE [LARGE SCALE GENOMIC DNA]</scope>
    <source>
        <strain evidence="16">CBS 506.65</strain>
    </source>
</reference>
<keyword evidence="4" id="KW-0805">Transcription regulation</keyword>
<dbReference type="InterPro" id="IPR004001">
    <property type="entry name" value="Actin_CS"/>
</dbReference>
<evidence type="ECO:0000256" key="10">
    <source>
        <dbReference type="ARBA" id="ARBA00038661"/>
    </source>
</evidence>
<evidence type="ECO:0000256" key="4">
    <source>
        <dbReference type="ARBA" id="ARBA00023015"/>
    </source>
</evidence>
<gene>
    <name evidence="15" type="ORF">ASPZODRAFT_124112</name>
</gene>
<evidence type="ECO:0000256" key="6">
    <source>
        <dbReference type="ARBA" id="ARBA00023163"/>
    </source>
</evidence>
<evidence type="ECO:0000256" key="14">
    <source>
        <dbReference type="ARBA" id="ARBA00077253"/>
    </source>
</evidence>
<dbReference type="Proteomes" id="UP000184188">
    <property type="component" value="Unassembled WGS sequence"/>
</dbReference>
<evidence type="ECO:0000256" key="3">
    <source>
        <dbReference type="ARBA" id="ARBA00022853"/>
    </source>
</evidence>
<comment type="subunit">
    <text evidence="10">Component of the NuA4 histone acetyltransferase complex, of the INO80 chromatin remodeling complex, and of the SWR1 chromatin remodeling complex.</text>
</comment>
<comment type="subcellular location">
    <subcellularLocation>
        <location evidence="1">Nucleus</location>
    </subcellularLocation>
</comment>
<keyword evidence="8" id="KW-0539">Nucleus</keyword>
<evidence type="ECO:0000256" key="1">
    <source>
        <dbReference type="ARBA" id="ARBA00004123"/>
    </source>
</evidence>
<dbReference type="RefSeq" id="XP_022577822.1">
    <property type="nucleotide sequence ID" value="XM_022721386.1"/>
</dbReference>
<evidence type="ECO:0000256" key="11">
    <source>
        <dbReference type="ARBA" id="ARBA00041020"/>
    </source>
</evidence>
<dbReference type="SMART" id="SM00268">
    <property type="entry name" value="ACTIN"/>
    <property type="match status" value="1"/>
</dbReference>
<proteinExistence type="inferred from homology"/>
<dbReference type="GO" id="GO:0006325">
    <property type="term" value="P:chromatin organization"/>
    <property type="evidence" value="ECO:0007669"/>
    <property type="project" value="UniProtKB-KW"/>
</dbReference>
<dbReference type="PROSITE" id="PS00432">
    <property type="entry name" value="ACTINS_2"/>
    <property type="match status" value="1"/>
</dbReference>
<protein>
    <recommendedName>
        <fullName evidence="11">Actin-related protein 4</fullName>
    </recommendedName>
    <alternativeName>
        <fullName evidence="12 14">Actin-like protein ARP4</fullName>
    </alternativeName>
</protein>
<dbReference type="OrthoDB" id="5132116at2759"/>
<dbReference type="VEuPathDB" id="FungiDB:ASPZODRAFT_124112"/>
<keyword evidence="2" id="KW-0227">DNA damage</keyword>
<dbReference type="PANTHER" id="PTHR11937">
    <property type="entry name" value="ACTIN"/>
    <property type="match status" value="1"/>
</dbReference>
<evidence type="ECO:0000256" key="9">
    <source>
        <dbReference type="ARBA" id="ARBA00038320"/>
    </source>
</evidence>
<evidence type="ECO:0000256" key="13">
    <source>
        <dbReference type="ARBA" id="ARBA00053941"/>
    </source>
</evidence>
<dbReference type="Pfam" id="PF00022">
    <property type="entry name" value="Actin"/>
    <property type="match status" value="1"/>
</dbReference>
<evidence type="ECO:0000256" key="8">
    <source>
        <dbReference type="ARBA" id="ARBA00023242"/>
    </source>
</evidence>
<evidence type="ECO:0000313" key="16">
    <source>
        <dbReference type="Proteomes" id="UP000184188"/>
    </source>
</evidence>
<dbReference type="STRING" id="1073090.A0A1L9S837"/>
<comment type="function">
    <text evidence="13">Chromatin interaction component of the NuA4 histone acetyltransferase complex which is involved in transcriptional activation of selected genes principally by acetylation of nucleosomal histone H4 and H2A. The NuA4 complex is also involved in DNA repair. Is required for NuA4 complex integrity. Component of the SWR1 complex which mediates the ATP-dependent exchange of histone H2A for the H2A variant HZT1 leading to transcriptional regulation of selected genes by chromatin remodeling. Component of the INO80 complex which remodels chromatin by shifting nucleosomes and is involved in DNA repair.</text>
</comment>
<keyword evidence="7" id="KW-0234">DNA repair</keyword>
<dbReference type="FunFam" id="3.30.420.40:FF:000224">
    <property type="entry name" value="NuA4 histone acetyltransferase subunit"/>
    <property type="match status" value="1"/>
</dbReference>
<keyword evidence="16" id="KW-1185">Reference proteome</keyword>